<dbReference type="Proteomes" id="UP000322077">
    <property type="component" value="Unassembled WGS sequence"/>
</dbReference>
<sequence>MVDVVISGIGQSAVGRKVDRSGIAMTVDAVLAALADAGLDRKDIDGLSTYPGKMNGNLAHFSPVGTHELIEALKLKLDWYNAGGEGGAQQAAFLNAVAAIKAGYARHVIVFRTLKEGSGSMYWQQAAGATVQRQRMGDRFEYLLPFDALTTINHVAMSMQRHFHLYGTTRRQLGAISVNARANAAINPEAVFRDPFTIDDYLNAKMISTPMCLLDCDVPTDASTAFILSSAEAARDLKSVPINIEAMAGALWSAASWDQTDMPHMGAHDAAKQLWSRTDLKPKDVDVAELYDGFSFLTLTWLEALGFCGIGEGGAFVEGGQRIARDGELPLNTHGGQLSAGRTHGFGFVREAVIQLRREGGNRQVPGDPEVAVTSAGGGPQGGCMLLTRR</sequence>
<dbReference type="InterPro" id="IPR002155">
    <property type="entry name" value="Thiolase"/>
</dbReference>
<dbReference type="SUPFAM" id="SSF53901">
    <property type="entry name" value="Thiolase-like"/>
    <property type="match status" value="2"/>
</dbReference>
<keyword evidence="3" id="KW-1185">Reference proteome</keyword>
<dbReference type="GO" id="GO:0003988">
    <property type="term" value="F:acetyl-CoA C-acyltransferase activity"/>
    <property type="evidence" value="ECO:0007669"/>
    <property type="project" value="UniProtKB-ARBA"/>
</dbReference>
<evidence type="ECO:0000313" key="3">
    <source>
        <dbReference type="Proteomes" id="UP000322077"/>
    </source>
</evidence>
<gene>
    <name evidence="2" type="ORF">FYJ91_07290</name>
</gene>
<dbReference type="PANTHER" id="PTHR42870:SF1">
    <property type="entry name" value="NON-SPECIFIC LIPID-TRANSFER PROTEIN-LIKE 2"/>
    <property type="match status" value="1"/>
</dbReference>
<dbReference type="AlphaFoldDB" id="A0A5D9C8H2"/>
<protein>
    <submittedName>
        <fullName evidence="2">Thiolase family protein</fullName>
    </submittedName>
</protein>
<evidence type="ECO:0000313" key="2">
    <source>
        <dbReference type="EMBL" id="TZG27390.1"/>
    </source>
</evidence>
<evidence type="ECO:0000259" key="1">
    <source>
        <dbReference type="Pfam" id="PF22691"/>
    </source>
</evidence>
<dbReference type="InterPro" id="IPR016039">
    <property type="entry name" value="Thiolase-like"/>
</dbReference>
<name>A0A5D9C8H2_9SPHN</name>
<dbReference type="PANTHER" id="PTHR42870">
    <property type="entry name" value="ACETYL-COA C-ACETYLTRANSFERASE"/>
    <property type="match status" value="1"/>
</dbReference>
<proteinExistence type="predicted"/>
<dbReference type="RefSeq" id="WP_149521602.1">
    <property type="nucleotide sequence ID" value="NZ_VTOU01000002.1"/>
</dbReference>
<dbReference type="Gene3D" id="3.40.47.10">
    <property type="match status" value="1"/>
</dbReference>
<feature type="domain" description="Thiolase C-terminal" evidence="1">
    <location>
        <begin position="252"/>
        <end position="379"/>
    </location>
</feature>
<dbReference type="InterPro" id="IPR055140">
    <property type="entry name" value="Thiolase_C_2"/>
</dbReference>
<dbReference type="EMBL" id="VTOU01000002">
    <property type="protein sequence ID" value="TZG27390.1"/>
    <property type="molecule type" value="Genomic_DNA"/>
</dbReference>
<accession>A0A5D9C8H2</accession>
<reference evidence="2 3" key="1">
    <citation type="submission" date="2019-08" db="EMBL/GenBank/DDBJ databases">
        <authorList>
            <person name="Wang G."/>
            <person name="Xu Z."/>
        </authorList>
    </citation>
    <scope>NUCLEOTIDE SEQUENCE [LARGE SCALE GENOMIC DNA]</scope>
    <source>
        <strain evidence="2 3">ZX</strain>
    </source>
</reference>
<dbReference type="CDD" id="cd00829">
    <property type="entry name" value="SCP-x_thiolase"/>
    <property type="match status" value="1"/>
</dbReference>
<comment type="caution">
    <text evidence="2">The sequence shown here is derived from an EMBL/GenBank/DDBJ whole genome shotgun (WGS) entry which is preliminary data.</text>
</comment>
<dbReference type="PIRSF" id="PIRSF000429">
    <property type="entry name" value="Ac-CoA_Ac_transf"/>
    <property type="match status" value="1"/>
</dbReference>
<dbReference type="Pfam" id="PF22691">
    <property type="entry name" value="Thiolase_C_1"/>
    <property type="match status" value="1"/>
</dbReference>
<organism evidence="2 3">
    <name type="scientific">Sphingomonas montanisoli</name>
    <dbReference type="NCBI Taxonomy" id="2606412"/>
    <lineage>
        <taxon>Bacteria</taxon>
        <taxon>Pseudomonadati</taxon>
        <taxon>Pseudomonadota</taxon>
        <taxon>Alphaproteobacteria</taxon>
        <taxon>Sphingomonadales</taxon>
        <taxon>Sphingomonadaceae</taxon>
        <taxon>Sphingomonas</taxon>
    </lineage>
</organism>